<organism evidence="1 2">
    <name type="scientific">Leptospira gomenensis</name>
    <dbReference type="NCBI Taxonomy" id="2484974"/>
    <lineage>
        <taxon>Bacteria</taxon>
        <taxon>Pseudomonadati</taxon>
        <taxon>Spirochaetota</taxon>
        <taxon>Spirochaetia</taxon>
        <taxon>Leptospirales</taxon>
        <taxon>Leptospiraceae</taxon>
        <taxon>Leptospira</taxon>
    </lineage>
</organism>
<dbReference type="Pfam" id="PF09956">
    <property type="entry name" value="Phage_cement_2"/>
    <property type="match status" value="1"/>
</dbReference>
<evidence type="ECO:0000313" key="2">
    <source>
        <dbReference type="Proteomes" id="UP000298277"/>
    </source>
</evidence>
<dbReference type="EMBL" id="RQFA01000024">
    <property type="protein sequence ID" value="TGK36174.1"/>
    <property type="molecule type" value="Genomic_DNA"/>
</dbReference>
<dbReference type="AlphaFoldDB" id="A0A5F1YDF0"/>
<reference evidence="1" key="1">
    <citation type="journal article" date="2019" name="PLoS Negl. Trop. Dis.">
        <title>Revisiting the worldwide diversity of Leptospira species in the environment.</title>
        <authorList>
            <person name="Vincent A.T."/>
            <person name="Schiettekatte O."/>
            <person name="Bourhy P."/>
            <person name="Veyrier F.J."/>
            <person name="Picardeau M."/>
        </authorList>
    </citation>
    <scope>NUCLEOTIDE SEQUENCE [LARGE SCALE GENOMIC DNA]</scope>
    <source>
        <strain evidence="1">201800299</strain>
    </source>
</reference>
<dbReference type="InterPro" id="IPR011231">
    <property type="entry name" value="Phage_VT1-Sakai_H0018"/>
</dbReference>
<protein>
    <submittedName>
        <fullName evidence="1">DUF2190 family protein</fullName>
    </submittedName>
</protein>
<gene>
    <name evidence="1" type="ORF">EHQ17_04465</name>
</gene>
<dbReference type="RefSeq" id="WP_135595515.1">
    <property type="nucleotide sequence ID" value="NZ_RQEZ01000086.1"/>
</dbReference>
<keyword evidence="2" id="KW-1185">Reference proteome</keyword>
<name>A0A5F1YDF0_9LEPT</name>
<comment type="caution">
    <text evidence="1">The sequence shown here is derived from an EMBL/GenBank/DDBJ whole genome shotgun (WGS) entry which is preliminary data.</text>
</comment>
<evidence type="ECO:0000313" key="1">
    <source>
        <dbReference type="EMBL" id="TGK36174.1"/>
    </source>
</evidence>
<accession>A0A5F1YDF0</accession>
<proteinExistence type="predicted"/>
<dbReference type="Proteomes" id="UP000298277">
    <property type="component" value="Unassembled WGS sequence"/>
</dbReference>
<sequence length="119" mass="12348">MAKIIIDPQPGEEPQAQVTAPVGGLVKGQVIKSGNILYAAYAYGKAGETVTAHLEAIKAFGTKSNPADVFAQFDTLYWAGDGSGLTKTASGNTKCGIALEASAANETEVRFRFNGLLGI</sequence>